<protein>
    <submittedName>
        <fullName evidence="1">Uncharacterized protein</fullName>
    </submittedName>
</protein>
<evidence type="ECO:0000313" key="2">
    <source>
        <dbReference type="Proteomes" id="UP001148629"/>
    </source>
</evidence>
<reference evidence="1" key="1">
    <citation type="submission" date="2022-08" db="EMBL/GenBank/DDBJ databases">
        <title>Genome Sequence of Fusarium decemcellulare.</title>
        <authorList>
            <person name="Buettner E."/>
        </authorList>
    </citation>
    <scope>NUCLEOTIDE SEQUENCE</scope>
    <source>
        <strain evidence="1">Babe19</strain>
    </source>
</reference>
<comment type="caution">
    <text evidence="1">The sequence shown here is derived from an EMBL/GenBank/DDBJ whole genome shotgun (WGS) entry which is preliminary data.</text>
</comment>
<sequence>MDVRWNRLLHGNIDWWQPEVTWRFIHQWIRKRVDPKLMPRGYDEEKALTAVNFRQDNQLWNEPVGPNLMELFPRHEPVSAEGLARLDRNPEFEATHNHLRPRIHSRRYINQAHRDYATRFDVNVAGNNYNQTPMYIHDLLLPLRHQRQLAVDRGEEQDDEPLAPNHELPPEEDEEPDDSLQPVPEGQEYNEERLRAEAAAFGSHTQAHIAAQAIALSHRNVAITDDDGDQIYSQLEGSRELTVYQEFQQPNGSTHRRLAQSVEVVRIMARAGRIFLPRDTAQAPRIGRETDRGSVTRWRKRPTDIRRHIGNHDPAGIPTANRSTRRDAWANDTTGVEIKCEPTQHKSRRNAIFHEGATVPGNLIRIKRMMIVDDLE</sequence>
<evidence type="ECO:0000313" key="1">
    <source>
        <dbReference type="EMBL" id="KAJ3522923.1"/>
    </source>
</evidence>
<accession>A0ACC1RPT2</accession>
<dbReference type="Proteomes" id="UP001148629">
    <property type="component" value="Unassembled WGS sequence"/>
</dbReference>
<keyword evidence="2" id="KW-1185">Reference proteome</keyword>
<gene>
    <name evidence="1" type="ORF">NM208_g12659</name>
</gene>
<name>A0ACC1RPT2_9HYPO</name>
<proteinExistence type="predicted"/>
<dbReference type="EMBL" id="JANRMS010002352">
    <property type="protein sequence ID" value="KAJ3522923.1"/>
    <property type="molecule type" value="Genomic_DNA"/>
</dbReference>
<organism evidence="1 2">
    <name type="scientific">Fusarium decemcellulare</name>
    <dbReference type="NCBI Taxonomy" id="57161"/>
    <lineage>
        <taxon>Eukaryota</taxon>
        <taxon>Fungi</taxon>
        <taxon>Dikarya</taxon>
        <taxon>Ascomycota</taxon>
        <taxon>Pezizomycotina</taxon>
        <taxon>Sordariomycetes</taxon>
        <taxon>Hypocreomycetidae</taxon>
        <taxon>Hypocreales</taxon>
        <taxon>Nectriaceae</taxon>
        <taxon>Fusarium</taxon>
        <taxon>Fusarium decemcellulare species complex</taxon>
    </lineage>
</organism>